<evidence type="ECO:0000256" key="5">
    <source>
        <dbReference type="ARBA" id="ARBA00023136"/>
    </source>
</evidence>
<evidence type="ECO:0000256" key="2">
    <source>
        <dbReference type="ARBA" id="ARBA00022448"/>
    </source>
</evidence>
<evidence type="ECO:0000256" key="6">
    <source>
        <dbReference type="ARBA" id="ARBA00023237"/>
    </source>
</evidence>
<dbReference type="PANTHER" id="PTHR30069:SF46">
    <property type="entry name" value="OAR PROTEIN"/>
    <property type="match status" value="1"/>
</dbReference>
<keyword evidence="8" id="KW-0732">Signal</keyword>
<protein>
    <recommendedName>
        <fullName evidence="9">TonB-dependent transporter Oar-like beta-barrel domain-containing protein</fullName>
    </recommendedName>
</protein>
<keyword evidence="5" id="KW-0472">Membrane</keyword>
<comment type="subcellular location">
    <subcellularLocation>
        <location evidence="1">Cell outer membrane</location>
        <topology evidence="1">Multi-pass membrane protein</topology>
    </subcellularLocation>
</comment>
<dbReference type="Pfam" id="PF13620">
    <property type="entry name" value="CarboxypepD_reg"/>
    <property type="match status" value="1"/>
</dbReference>
<dbReference type="GO" id="GO:0009279">
    <property type="term" value="C:cell outer membrane"/>
    <property type="evidence" value="ECO:0007669"/>
    <property type="project" value="UniProtKB-SubCell"/>
</dbReference>
<evidence type="ECO:0000256" key="3">
    <source>
        <dbReference type="ARBA" id="ARBA00022452"/>
    </source>
</evidence>
<feature type="signal peptide" evidence="8">
    <location>
        <begin position="1"/>
        <end position="29"/>
    </location>
</feature>
<dbReference type="InterPro" id="IPR057601">
    <property type="entry name" value="Oar-like_b-barrel"/>
</dbReference>
<dbReference type="STRING" id="929556.Solca_1311"/>
<dbReference type="OrthoDB" id="9768147at2"/>
<organism evidence="10 11">
    <name type="scientific">Solitalea canadensis (strain ATCC 29591 / DSM 3403 / JCM 21819 / LMG 8368 / NBRC 15130 / NCIMB 12057 / USAM 9D)</name>
    <name type="common">Flexibacter canadensis</name>
    <dbReference type="NCBI Taxonomy" id="929556"/>
    <lineage>
        <taxon>Bacteria</taxon>
        <taxon>Pseudomonadati</taxon>
        <taxon>Bacteroidota</taxon>
        <taxon>Sphingobacteriia</taxon>
        <taxon>Sphingobacteriales</taxon>
        <taxon>Sphingobacteriaceae</taxon>
        <taxon>Solitalea</taxon>
    </lineage>
</organism>
<evidence type="ECO:0000256" key="8">
    <source>
        <dbReference type="SAM" id="SignalP"/>
    </source>
</evidence>
<dbReference type="Proteomes" id="UP000007590">
    <property type="component" value="Chromosome"/>
</dbReference>
<dbReference type="RefSeq" id="WP_014679627.1">
    <property type="nucleotide sequence ID" value="NC_017770.1"/>
</dbReference>
<accession>H8KQA5</accession>
<keyword evidence="2" id="KW-0813">Transport</keyword>
<dbReference type="Gene3D" id="2.60.40.1120">
    <property type="entry name" value="Carboxypeptidase-like, regulatory domain"/>
    <property type="match status" value="1"/>
</dbReference>
<dbReference type="HOGENOM" id="CLU_006298_1_0_10"/>
<dbReference type="Gene3D" id="2.40.170.20">
    <property type="entry name" value="TonB-dependent receptor, beta-barrel domain"/>
    <property type="match status" value="1"/>
</dbReference>
<keyword evidence="4" id="KW-0812">Transmembrane</keyword>
<dbReference type="eggNOG" id="COG4771">
    <property type="taxonomic scope" value="Bacteria"/>
</dbReference>
<dbReference type="InterPro" id="IPR039426">
    <property type="entry name" value="TonB-dep_rcpt-like"/>
</dbReference>
<feature type="domain" description="TonB-dependent transporter Oar-like beta-barrel" evidence="9">
    <location>
        <begin position="243"/>
        <end position="315"/>
    </location>
</feature>
<evidence type="ECO:0000256" key="7">
    <source>
        <dbReference type="SAM" id="MobiDB-lite"/>
    </source>
</evidence>
<dbReference type="GO" id="GO:0015344">
    <property type="term" value="F:siderophore uptake transmembrane transporter activity"/>
    <property type="evidence" value="ECO:0007669"/>
    <property type="project" value="TreeGrafter"/>
</dbReference>
<dbReference type="InterPro" id="IPR036942">
    <property type="entry name" value="Beta-barrel_TonB_sf"/>
</dbReference>
<proteinExistence type="predicted"/>
<evidence type="ECO:0000256" key="1">
    <source>
        <dbReference type="ARBA" id="ARBA00004571"/>
    </source>
</evidence>
<name>H8KQA5_SOLCM</name>
<evidence type="ECO:0000256" key="4">
    <source>
        <dbReference type="ARBA" id="ARBA00022692"/>
    </source>
</evidence>
<reference evidence="10" key="1">
    <citation type="submission" date="2012-02" db="EMBL/GenBank/DDBJ databases">
        <title>The complete genome of Solitalea canadensis DSM 3403.</title>
        <authorList>
            <consortium name="US DOE Joint Genome Institute (JGI-PGF)"/>
            <person name="Lucas S."/>
            <person name="Copeland A."/>
            <person name="Lapidus A."/>
            <person name="Glavina del Rio T."/>
            <person name="Dalin E."/>
            <person name="Tice H."/>
            <person name="Bruce D."/>
            <person name="Goodwin L."/>
            <person name="Pitluck S."/>
            <person name="Peters L."/>
            <person name="Ovchinnikova G."/>
            <person name="Lu M."/>
            <person name="Kyrpides N."/>
            <person name="Mavromatis K."/>
            <person name="Ivanova N."/>
            <person name="Brettin T."/>
            <person name="Detter J.C."/>
            <person name="Han C."/>
            <person name="Larimer F."/>
            <person name="Land M."/>
            <person name="Hauser L."/>
            <person name="Markowitz V."/>
            <person name="Cheng J.-F."/>
            <person name="Hugenholtz P."/>
            <person name="Woyke T."/>
            <person name="Wu D."/>
            <person name="Spring S."/>
            <person name="Schroeder M."/>
            <person name="Kopitz M."/>
            <person name="Brambilla E."/>
            <person name="Klenk H.-P."/>
            <person name="Eisen J.A."/>
        </authorList>
    </citation>
    <scope>NUCLEOTIDE SEQUENCE</scope>
    <source>
        <strain evidence="10">DSM 3403</strain>
    </source>
</reference>
<dbReference type="SUPFAM" id="SSF49464">
    <property type="entry name" value="Carboxypeptidase regulatory domain-like"/>
    <property type="match status" value="1"/>
</dbReference>
<keyword evidence="11" id="KW-1185">Reference proteome</keyword>
<dbReference type="SUPFAM" id="SSF56935">
    <property type="entry name" value="Porins"/>
    <property type="match status" value="1"/>
</dbReference>
<evidence type="ECO:0000259" key="9">
    <source>
        <dbReference type="Pfam" id="PF25183"/>
    </source>
</evidence>
<keyword evidence="3" id="KW-1134">Transmembrane beta strand</keyword>
<dbReference type="GO" id="GO:0044718">
    <property type="term" value="P:siderophore transmembrane transport"/>
    <property type="evidence" value="ECO:0007669"/>
    <property type="project" value="TreeGrafter"/>
</dbReference>
<dbReference type="Pfam" id="PF25183">
    <property type="entry name" value="OMP_b-brl_4"/>
    <property type="match status" value="2"/>
</dbReference>
<dbReference type="KEGG" id="scn:Solca_1311"/>
<dbReference type="PANTHER" id="PTHR30069">
    <property type="entry name" value="TONB-DEPENDENT OUTER MEMBRANE RECEPTOR"/>
    <property type="match status" value="1"/>
</dbReference>
<dbReference type="EMBL" id="CP003349">
    <property type="protein sequence ID" value="AFD06400.1"/>
    <property type="molecule type" value="Genomic_DNA"/>
</dbReference>
<keyword evidence="6" id="KW-0998">Cell outer membrane</keyword>
<dbReference type="InterPro" id="IPR008969">
    <property type="entry name" value="CarboxyPept-like_regulatory"/>
</dbReference>
<evidence type="ECO:0000313" key="11">
    <source>
        <dbReference type="Proteomes" id="UP000007590"/>
    </source>
</evidence>
<feature type="domain" description="TonB-dependent transporter Oar-like beta-barrel" evidence="9">
    <location>
        <begin position="328"/>
        <end position="1017"/>
    </location>
</feature>
<feature type="chain" id="PRO_5003615183" description="TonB-dependent transporter Oar-like beta-barrel domain-containing protein" evidence="8">
    <location>
        <begin position="30"/>
        <end position="1082"/>
    </location>
</feature>
<feature type="region of interest" description="Disordered" evidence="7">
    <location>
        <begin position="393"/>
        <end position="413"/>
    </location>
</feature>
<dbReference type="AlphaFoldDB" id="H8KQA5"/>
<sequence>MKKFLLYASLKGIVWVMLSLIFLPPSVMAQVTTASINGRITDDQGPMPGVTVIAVHKPTGTKYATGTREDGRFNFPNIKVGGPYTISTTFVGYRDESVTGINLALGQNYTVNFKLETSSTELEEVVISGKQDKTFNSSRTGASTSISKEQLEDLPSLNRSFQDFTRLSPQSAKGMNFAGRNSLFNSLTIDGSVFNNPYGLTDLPGGQTNAQPISLDALDQVQVNLAPYDVRLGGFTGAGINAVTKSGTNEVSVSVYVFRKSDKLTGARVGDVTVPNQEFAFLQSGAWVGGAIVPNKLFFFLNGELERQKSPGSTYFANRGTPGDGVSRVSASDLDLVKSTLMNNFGYDPGVYELYTNEQNNDKFTVKLDWNINDKNKLSVRYNYLKSFRDINTSGSNARGTSPQRGPTATSLPFSNMRYRQYNNINSVVLELNSRFGSKASNNLTIGYTAFRDYRNIFGDPFPVVDIEDGNGANYISLGAEPFTGLNKLNQDIYQFSDNFTYYMGKHTLTFGTANEFYKFSNGFAQFFYGQFRYANMTDFVNAMNGTGGNPLLYQLTYSAVAGNPTPTADLKSVNLSFYAQDEFQIKNNFKLTYGIRVDIPFYPTDLPSNNVVTELTFRNGEKLNTSTLPKTQVLWSPRVGFNWDVREDQSLQVRGGTGIFTGKIPFVWAVNQAGNNGLLFGQEFSNNPANRPFNPDVTAYIPANPSTPSTFAINVNSPDLKMPQVWRSNLAADIRLPKDLVLTLEGIYTKDINAVYHRDANLVNATGKLAGVDNRDQFPGGNANRINAQITNAIVLDNTSEGWSYALSVQLQRTFKFGLDFMLAYTYSQAKDVTSSPGSQAASAYNGNQVVNDPNNPVLSYTSFMLEHKVVGSLSYNFKIFKIAPTTLSLIYEGAAYADQFNNTRISYAYSGNVNRDGSTGSNDLMFIPRDQNDIILITENATDTRTPEQIWDQLNAYITQDEYLNSRRGQYAERNGGKYPWANRFDLRFTQQIFTEWEAPKSRFEFTLDIINIGNLISRDWGVTKIINTATPVVLRDFSGPNGQPRFTFPSRLAGTSTFSNNTFTDSRWRMQLGFRYTFN</sequence>
<gene>
    <name evidence="10" type="ordered locus">Solca_1311</name>
</gene>
<evidence type="ECO:0000313" key="10">
    <source>
        <dbReference type="EMBL" id="AFD06400.1"/>
    </source>
</evidence>